<dbReference type="EC" id="3.1.4.52" evidence="2"/>
<dbReference type="SMART" id="SM00267">
    <property type="entry name" value="GGDEF"/>
    <property type="match status" value="1"/>
</dbReference>
<dbReference type="InterPro" id="IPR043128">
    <property type="entry name" value="Rev_trsase/Diguanyl_cyclase"/>
</dbReference>
<dbReference type="NCBIfam" id="TIGR00254">
    <property type="entry name" value="GGDEF"/>
    <property type="match status" value="1"/>
</dbReference>
<comment type="caution">
    <text evidence="8">The sequence shown here is derived from an EMBL/GenBank/DDBJ whole genome shotgun (WGS) entry which is preliminary data.</text>
</comment>
<feature type="transmembrane region" description="Helical" evidence="5">
    <location>
        <begin position="162"/>
        <end position="180"/>
    </location>
</feature>
<evidence type="ECO:0000313" key="8">
    <source>
        <dbReference type="EMBL" id="TVT58031.1"/>
    </source>
</evidence>
<evidence type="ECO:0000259" key="6">
    <source>
        <dbReference type="PROSITE" id="PS50883"/>
    </source>
</evidence>
<dbReference type="InterPro" id="IPR035919">
    <property type="entry name" value="EAL_sf"/>
</dbReference>
<comment type="cofactor">
    <cofactor evidence="1">
        <name>Mg(2+)</name>
        <dbReference type="ChEBI" id="CHEBI:18420"/>
    </cofactor>
</comment>
<dbReference type="GO" id="GO:0071732">
    <property type="term" value="P:cellular response to nitric oxide"/>
    <property type="evidence" value="ECO:0007669"/>
    <property type="project" value="UniProtKB-ARBA"/>
</dbReference>
<keyword evidence="5" id="KW-0812">Transmembrane</keyword>
<reference evidence="8 9" key="1">
    <citation type="submission" date="2019-07" db="EMBL/GenBank/DDBJ databases">
        <title>The pathways for chlorine oxyanion respiration interact through the shared metabolite chlorate.</title>
        <authorList>
            <person name="Barnum T.P."/>
            <person name="Cheng Y."/>
            <person name="Hill K.A."/>
            <person name="Lucas L.N."/>
            <person name="Carlson H.K."/>
            <person name="Coates J.D."/>
        </authorList>
    </citation>
    <scope>NUCLEOTIDE SEQUENCE [LARGE SCALE GENOMIC DNA]</scope>
    <source>
        <strain evidence="8">BK-3</strain>
    </source>
</reference>
<dbReference type="FunFam" id="3.20.20.450:FF:000001">
    <property type="entry name" value="Cyclic di-GMP phosphodiesterase yahA"/>
    <property type="match status" value="1"/>
</dbReference>
<gene>
    <name evidence="8" type="ORF">FHK82_04765</name>
</gene>
<feature type="transmembrane region" description="Helical" evidence="5">
    <location>
        <begin position="112"/>
        <end position="132"/>
    </location>
</feature>
<dbReference type="AlphaFoldDB" id="A0A558DAL0"/>
<dbReference type="EMBL" id="VMRY01000010">
    <property type="protein sequence ID" value="TVT58031.1"/>
    <property type="molecule type" value="Genomic_DNA"/>
</dbReference>
<dbReference type="Pfam" id="PF00990">
    <property type="entry name" value="GGDEF"/>
    <property type="match status" value="1"/>
</dbReference>
<name>A0A558DAL0_9GAMM</name>
<comment type="catalytic activity">
    <reaction evidence="4">
        <text>3',3'-c-di-GMP + H2O = 5'-phosphoguanylyl(3'-&gt;5')guanosine + H(+)</text>
        <dbReference type="Rhea" id="RHEA:24902"/>
        <dbReference type="ChEBI" id="CHEBI:15377"/>
        <dbReference type="ChEBI" id="CHEBI:15378"/>
        <dbReference type="ChEBI" id="CHEBI:58754"/>
        <dbReference type="ChEBI" id="CHEBI:58805"/>
        <dbReference type="EC" id="3.1.4.52"/>
    </reaction>
    <physiologicalReaction direction="left-to-right" evidence="4">
        <dbReference type="Rhea" id="RHEA:24903"/>
    </physiologicalReaction>
</comment>
<dbReference type="PANTHER" id="PTHR44757">
    <property type="entry name" value="DIGUANYLATE CYCLASE DGCP"/>
    <property type="match status" value="1"/>
</dbReference>
<keyword evidence="5" id="KW-1133">Transmembrane helix</keyword>
<evidence type="ECO:0000256" key="4">
    <source>
        <dbReference type="ARBA" id="ARBA00051114"/>
    </source>
</evidence>
<accession>A0A558DAL0</accession>
<keyword evidence="5" id="KW-0472">Membrane</keyword>
<dbReference type="InterPro" id="IPR052155">
    <property type="entry name" value="Biofilm_reg_signaling"/>
</dbReference>
<dbReference type="PANTHER" id="PTHR44757:SF2">
    <property type="entry name" value="BIOFILM ARCHITECTURE MAINTENANCE PROTEIN MBAA"/>
    <property type="match status" value="1"/>
</dbReference>
<sequence>MYYGRPTPDRVLTQQIKLLFNNALPANLTVITITLLLTITFWDKLDRVQLLSWSAIQVTTSLARILLLIHYEKTPKKCHPGTWGRRYVFSTLLVGTAWGCLTLLMLTTDEQFVHYVIFLVIFGTISVSVPVLASYLPAFFAYVLPQSLFLICVLILQGTQWSLLLSAAALIYTGLIAATSRNMNRQICHSIKLETHNQSLVESLGSEVVQRKAIQEELELHKLHLEHQVALRTEELTRSNENLQKEIQIRTQAEKNLQHLAHHDTLTNLPNRLLLDARLDHAIKRAHRNKSKLAVLFLDLDNFKHINDSLGHSAGDQLLQKVTERLSDATREDDTIARLGGDEFVVLMEAVKDTTDIICLAQKILDHINKPFEVNGESIFTGCSIGISLYPTDGDSPATLLRNADAAMYRTKDEGRNSYNFYTQEMTATAYDRIILEGSLRRAIEHDELTVYYQPQKLLSEGRIVGLEALVRWIHPELGVLPPGRFLPVAEATGLIVPLGEWVLRHACLQMVKWKKAGLPIDVIAVNLAGKQIRRRDLVMIIKQTLQETGCKPEWLELEVTEGFIMSETQDSISALNQLRELGIQLAIDDFGTGYSSLSYLKKLPIDRLKIDRSFVQDLETDSDDAAIVRAIVSLGKSLQLQITAEGIETPFQEAFLADLGCELGQGYLYSQPVPCEQIEALIRSQPHLCKTSSAS</sequence>
<dbReference type="CDD" id="cd01949">
    <property type="entry name" value="GGDEF"/>
    <property type="match status" value="1"/>
</dbReference>
<dbReference type="SUPFAM" id="SSF55073">
    <property type="entry name" value="Nucleotide cyclase"/>
    <property type="match status" value="1"/>
</dbReference>
<keyword evidence="3" id="KW-0973">c-di-GMP</keyword>
<dbReference type="InterPro" id="IPR001633">
    <property type="entry name" value="EAL_dom"/>
</dbReference>
<dbReference type="InterPro" id="IPR000160">
    <property type="entry name" value="GGDEF_dom"/>
</dbReference>
<dbReference type="SMART" id="SM00052">
    <property type="entry name" value="EAL"/>
    <property type="match status" value="1"/>
</dbReference>
<dbReference type="Proteomes" id="UP000317355">
    <property type="component" value="Unassembled WGS sequence"/>
</dbReference>
<evidence type="ECO:0000259" key="7">
    <source>
        <dbReference type="PROSITE" id="PS50887"/>
    </source>
</evidence>
<dbReference type="InterPro" id="IPR029787">
    <property type="entry name" value="Nucleotide_cyclase"/>
</dbReference>
<dbReference type="PROSITE" id="PS50883">
    <property type="entry name" value="EAL"/>
    <property type="match status" value="1"/>
</dbReference>
<dbReference type="Pfam" id="PF00563">
    <property type="entry name" value="EAL"/>
    <property type="match status" value="1"/>
</dbReference>
<evidence type="ECO:0000313" key="9">
    <source>
        <dbReference type="Proteomes" id="UP000317355"/>
    </source>
</evidence>
<evidence type="ECO:0000256" key="5">
    <source>
        <dbReference type="SAM" id="Phobius"/>
    </source>
</evidence>
<evidence type="ECO:0000256" key="2">
    <source>
        <dbReference type="ARBA" id="ARBA00012282"/>
    </source>
</evidence>
<organism evidence="8 9">
    <name type="scientific">Sedimenticola thiotaurini</name>
    <dbReference type="NCBI Taxonomy" id="1543721"/>
    <lineage>
        <taxon>Bacteria</taxon>
        <taxon>Pseudomonadati</taxon>
        <taxon>Pseudomonadota</taxon>
        <taxon>Gammaproteobacteria</taxon>
        <taxon>Chromatiales</taxon>
        <taxon>Sedimenticolaceae</taxon>
        <taxon>Sedimenticola</taxon>
    </lineage>
</organism>
<feature type="domain" description="GGDEF" evidence="7">
    <location>
        <begin position="291"/>
        <end position="424"/>
    </location>
</feature>
<feature type="transmembrane region" description="Helical" evidence="5">
    <location>
        <begin position="87"/>
        <end position="106"/>
    </location>
</feature>
<feature type="transmembrane region" description="Helical" evidence="5">
    <location>
        <begin position="139"/>
        <end position="156"/>
    </location>
</feature>
<dbReference type="GO" id="GO:0071111">
    <property type="term" value="F:cyclic-guanylate-specific phosphodiesterase activity"/>
    <property type="evidence" value="ECO:0007669"/>
    <property type="project" value="UniProtKB-EC"/>
</dbReference>
<evidence type="ECO:0000256" key="3">
    <source>
        <dbReference type="ARBA" id="ARBA00022636"/>
    </source>
</evidence>
<dbReference type="CDD" id="cd01948">
    <property type="entry name" value="EAL"/>
    <property type="match status" value="1"/>
</dbReference>
<feature type="domain" description="EAL" evidence="6">
    <location>
        <begin position="433"/>
        <end position="687"/>
    </location>
</feature>
<dbReference type="PROSITE" id="PS50887">
    <property type="entry name" value="GGDEF"/>
    <property type="match status" value="1"/>
</dbReference>
<dbReference type="FunFam" id="3.30.70.270:FF:000001">
    <property type="entry name" value="Diguanylate cyclase domain protein"/>
    <property type="match status" value="1"/>
</dbReference>
<dbReference type="SUPFAM" id="SSF141868">
    <property type="entry name" value="EAL domain-like"/>
    <property type="match status" value="1"/>
</dbReference>
<proteinExistence type="predicted"/>
<dbReference type="Gene3D" id="3.30.70.270">
    <property type="match status" value="1"/>
</dbReference>
<dbReference type="Gene3D" id="3.20.20.450">
    <property type="entry name" value="EAL domain"/>
    <property type="match status" value="1"/>
</dbReference>
<evidence type="ECO:0000256" key="1">
    <source>
        <dbReference type="ARBA" id="ARBA00001946"/>
    </source>
</evidence>
<feature type="transmembrane region" description="Helical" evidence="5">
    <location>
        <begin position="20"/>
        <end position="42"/>
    </location>
</feature>
<protein>
    <recommendedName>
        <fullName evidence="2">cyclic-guanylate-specific phosphodiesterase</fullName>
        <ecNumber evidence="2">3.1.4.52</ecNumber>
    </recommendedName>
</protein>